<dbReference type="Ensembl" id="ENSGMOT00000043899.1">
    <property type="protein sequence ID" value="ENSGMOP00000029523.1"/>
    <property type="gene ID" value="ENSGMOG00000015652.2"/>
</dbReference>
<keyword evidence="9" id="KW-1185">Reference proteome</keyword>
<dbReference type="GO" id="GO:0015485">
    <property type="term" value="F:cholesterol binding"/>
    <property type="evidence" value="ECO:0007669"/>
    <property type="project" value="TreeGrafter"/>
</dbReference>
<feature type="domain" description="VASt" evidence="7">
    <location>
        <begin position="440"/>
        <end position="610"/>
    </location>
</feature>
<keyword evidence="2 6" id="KW-0812">Transmembrane</keyword>
<proteinExistence type="predicted"/>
<feature type="transmembrane region" description="Helical" evidence="6">
    <location>
        <begin position="97"/>
        <end position="113"/>
    </location>
</feature>
<evidence type="ECO:0000256" key="1">
    <source>
        <dbReference type="ARBA" id="ARBA00004167"/>
    </source>
</evidence>
<dbReference type="PROSITE" id="PS51778">
    <property type="entry name" value="VAST"/>
    <property type="match status" value="1"/>
</dbReference>
<dbReference type="PANTHER" id="PTHR23319">
    <property type="entry name" value="GRAM DOMAIN CONTAINING 1B, ISOFORM E"/>
    <property type="match status" value="1"/>
</dbReference>
<feature type="transmembrane region" description="Helical" evidence="6">
    <location>
        <begin position="671"/>
        <end position="695"/>
    </location>
</feature>
<dbReference type="GO" id="GO:0005886">
    <property type="term" value="C:plasma membrane"/>
    <property type="evidence" value="ECO:0007669"/>
    <property type="project" value="TreeGrafter"/>
</dbReference>
<dbReference type="GO" id="GO:0140268">
    <property type="term" value="C:endoplasmic reticulum-plasma membrane contact site"/>
    <property type="evidence" value="ECO:0007669"/>
    <property type="project" value="TreeGrafter"/>
</dbReference>
<evidence type="ECO:0000256" key="3">
    <source>
        <dbReference type="ARBA" id="ARBA00022989"/>
    </source>
</evidence>
<dbReference type="PANTHER" id="PTHR23319:SF1">
    <property type="entry name" value="PROTEIN ASTER-C"/>
    <property type="match status" value="1"/>
</dbReference>
<dbReference type="InterPro" id="IPR004182">
    <property type="entry name" value="GRAM"/>
</dbReference>
<keyword evidence="4 6" id="KW-0472">Membrane</keyword>
<dbReference type="InterPro" id="IPR051482">
    <property type="entry name" value="Cholesterol_transport"/>
</dbReference>
<protein>
    <submittedName>
        <fullName evidence="8">GRAM domain containing 1C</fullName>
    </submittedName>
</protein>
<feature type="transmembrane region" description="Helical" evidence="6">
    <location>
        <begin position="120"/>
        <end position="145"/>
    </location>
</feature>
<evidence type="ECO:0000313" key="9">
    <source>
        <dbReference type="Proteomes" id="UP000694546"/>
    </source>
</evidence>
<feature type="region of interest" description="Disordered" evidence="5">
    <location>
        <begin position="416"/>
        <end position="438"/>
    </location>
</feature>
<evidence type="ECO:0000256" key="4">
    <source>
        <dbReference type="ARBA" id="ARBA00023136"/>
    </source>
</evidence>
<dbReference type="InterPro" id="IPR011993">
    <property type="entry name" value="PH-like_dom_sf"/>
</dbReference>
<accession>A0A8C5ABL8</accession>
<dbReference type="GO" id="GO:0005789">
    <property type="term" value="C:endoplasmic reticulum membrane"/>
    <property type="evidence" value="ECO:0007669"/>
    <property type="project" value="TreeGrafter"/>
</dbReference>
<reference evidence="8" key="1">
    <citation type="submission" date="2025-08" db="UniProtKB">
        <authorList>
            <consortium name="Ensembl"/>
        </authorList>
    </citation>
    <scope>IDENTIFICATION</scope>
</reference>
<dbReference type="Pfam" id="PF16016">
    <property type="entry name" value="VASt"/>
    <property type="match status" value="1"/>
</dbReference>
<feature type="region of interest" description="Disordered" evidence="5">
    <location>
        <begin position="347"/>
        <end position="403"/>
    </location>
</feature>
<dbReference type="Proteomes" id="UP000694546">
    <property type="component" value="Chromosome 23"/>
</dbReference>
<gene>
    <name evidence="8" type="primary">GRAMD1C</name>
    <name evidence="8" type="synonym">gramd1c</name>
</gene>
<dbReference type="SMART" id="SM00568">
    <property type="entry name" value="GRAM"/>
    <property type="match status" value="1"/>
</dbReference>
<keyword evidence="3 6" id="KW-1133">Transmembrane helix</keyword>
<name>A0A8C5ABL8_GADMO</name>
<sequence>MWSTPAYCVTQTHHRVILNHTVIYCIIPCVLYHNICRPTVSYRMYCIIPYLEYHNISTVSYRMYCIIPYLEYHTVCTVSYFIYFIVPYVLYHTLSTSSYHLYCIIPYLLYHTVSRVSYSMYCIIPCVLYHTVSYPIYCIIPYLLYHAVCTVLPIVQDSDYQGQCLAAPQAPPPTYKQRSEEFKKVFKEPAEKERLIVDYTCALQWDILLMGRLYLTEHHLCFHSNVFRGTKITLLLKDFTSMTRVNTARFIPNAIQVCTAAEKLVFTSFSAREKSFQSIFRMWQNTLLKQHLTCAELWQMVKQHYGNELGMSLEDMENVPFRSDSNLTNSLTMRPSVEEGIEHLERIPSVRMDQGPLATSTPQGEEPPAPLGTPPTNPGNTDDSRSAVTQQRGPAPLPDQVSKRSTLTLDLNANVGGASEQSASESVDEAEEQEYPAQEQGRVYLNKVFHISAEKMFELLFTDSSFIQRFMSIRKITNASLDPWQREDSGNMKRTMNYTIAISNPLIGKCSRATENQTLFKDVPEGHYMVDAEVFTHDVPYHDYFYTQNRYAITRSSRRKCRLRVLTDVKYKKQPWGLVKSFINKNSWSGIEDYFKQLESELLEEEAEMNQGARDAGKMSNLRRRRRTFSRSGPEHLKPSGPYGADSEQHREGPMGSMDLKAPYRWNIHTIIAGMSVILLVLTLLNLGLLAKLWAMEDVAQRMYLSTKHRIREQAAHLPRGDYGPIGPGLGPRSNKESQLLKAVLQDSINLLEQLRGSLVMLQHNFAMANRTAGPQ</sequence>
<dbReference type="GeneTree" id="ENSGT00940000158013"/>
<feature type="transmembrane region" description="Helical" evidence="6">
    <location>
        <begin position="72"/>
        <end position="91"/>
    </location>
</feature>
<feature type="compositionally biased region" description="Pro residues" evidence="5">
    <location>
        <begin position="365"/>
        <end position="377"/>
    </location>
</feature>
<dbReference type="CDD" id="cd13220">
    <property type="entry name" value="PH-GRAM_GRAMDC"/>
    <property type="match status" value="1"/>
</dbReference>
<organism evidence="8 9">
    <name type="scientific">Gadus morhua</name>
    <name type="common">Atlantic cod</name>
    <dbReference type="NCBI Taxonomy" id="8049"/>
    <lineage>
        <taxon>Eukaryota</taxon>
        <taxon>Metazoa</taxon>
        <taxon>Chordata</taxon>
        <taxon>Craniata</taxon>
        <taxon>Vertebrata</taxon>
        <taxon>Euteleostomi</taxon>
        <taxon>Actinopterygii</taxon>
        <taxon>Neopterygii</taxon>
        <taxon>Teleostei</taxon>
        <taxon>Neoteleostei</taxon>
        <taxon>Acanthomorphata</taxon>
        <taxon>Zeiogadaria</taxon>
        <taxon>Gadariae</taxon>
        <taxon>Gadiformes</taxon>
        <taxon>Gadoidei</taxon>
        <taxon>Gadidae</taxon>
        <taxon>Gadus</taxon>
    </lineage>
</organism>
<feature type="region of interest" description="Disordered" evidence="5">
    <location>
        <begin position="609"/>
        <end position="656"/>
    </location>
</feature>
<dbReference type="Gene3D" id="2.30.29.30">
    <property type="entry name" value="Pleckstrin-homology domain (PH domain)/Phosphotyrosine-binding domain (PTB)"/>
    <property type="match status" value="1"/>
</dbReference>
<evidence type="ECO:0000256" key="5">
    <source>
        <dbReference type="SAM" id="MobiDB-lite"/>
    </source>
</evidence>
<dbReference type="Pfam" id="PF02893">
    <property type="entry name" value="GRAM"/>
    <property type="match status" value="1"/>
</dbReference>
<evidence type="ECO:0000313" key="8">
    <source>
        <dbReference type="Ensembl" id="ENSGMOP00000029523.1"/>
    </source>
</evidence>
<reference evidence="8" key="2">
    <citation type="submission" date="2025-09" db="UniProtKB">
        <authorList>
            <consortium name="Ensembl"/>
        </authorList>
    </citation>
    <scope>IDENTIFICATION</scope>
</reference>
<evidence type="ECO:0000256" key="2">
    <source>
        <dbReference type="ARBA" id="ARBA00022692"/>
    </source>
</evidence>
<evidence type="ECO:0000259" key="7">
    <source>
        <dbReference type="PROSITE" id="PS51778"/>
    </source>
</evidence>
<dbReference type="GO" id="GO:0032366">
    <property type="term" value="P:intracellular sterol transport"/>
    <property type="evidence" value="ECO:0007669"/>
    <property type="project" value="TreeGrafter"/>
</dbReference>
<dbReference type="GO" id="GO:0120020">
    <property type="term" value="F:cholesterol transfer activity"/>
    <property type="evidence" value="ECO:0007669"/>
    <property type="project" value="TreeGrafter"/>
</dbReference>
<dbReference type="AlphaFoldDB" id="A0A8C5ABL8"/>
<comment type="subcellular location">
    <subcellularLocation>
        <location evidence="1">Membrane</location>
        <topology evidence="1">Single-pass membrane protein</topology>
    </subcellularLocation>
</comment>
<dbReference type="InterPro" id="IPR031968">
    <property type="entry name" value="VASt"/>
</dbReference>
<evidence type="ECO:0000256" key="6">
    <source>
        <dbReference type="SAM" id="Phobius"/>
    </source>
</evidence>